<dbReference type="EC" id="4.1.1.97" evidence="3"/>
<dbReference type="Gene3D" id="1.10.3330.10">
    <property type="entry name" value="Oxo-4-hydroxy-4-carboxy-5-ureidoimidazoline decarboxylase"/>
    <property type="match status" value="1"/>
</dbReference>
<dbReference type="InterPro" id="IPR018020">
    <property type="entry name" value="OHCU_decarboxylase"/>
</dbReference>
<dbReference type="Proteomes" id="UP000561726">
    <property type="component" value="Unassembled WGS sequence"/>
</dbReference>
<feature type="region of interest" description="Disordered" evidence="7">
    <location>
        <begin position="60"/>
        <end position="86"/>
    </location>
</feature>
<keyword evidence="6 9" id="KW-0456">Lyase</keyword>
<keyword evidence="4" id="KW-0659">Purine metabolism</keyword>
<dbReference type="GO" id="GO:0006144">
    <property type="term" value="P:purine nucleobase metabolic process"/>
    <property type="evidence" value="ECO:0007669"/>
    <property type="project" value="UniProtKB-KW"/>
</dbReference>
<dbReference type="EMBL" id="JACHBQ010000001">
    <property type="protein sequence ID" value="MBB5640786.1"/>
    <property type="molecule type" value="Genomic_DNA"/>
</dbReference>
<evidence type="ECO:0000256" key="7">
    <source>
        <dbReference type="SAM" id="MobiDB-lite"/>
    </source>
</evidence>
<dbReference type="PANTHER" id="PTHR43466">
    <property type="entry name" value="2-OXO-4-HYDROXY-4-CARBOXY-5-UREIDOIMIDAZOLINE DECARBOXYLASE-RELATED"/>
    <property type="match status" value="1"/>
</dbReference>
<evidence type="ECO:0000259" key="8">
    <source>
        <dbReference type="Pfam" id="PF09349"/>
    </source>
</evidence>
<evidence type="ECO:0000256" key="3">
    <source>
        <dbReference type="ARBA" id="ARBA00012257"/>
    </source>
</evidence>
<dbReference type="AlphaFoldDB" id="A0A7W8ZV37"/>
<dbReference type="OrthoDB" id="5243781at2"/>
<accession>A0A7W8ZV37</accession>
<evidence type="ECO:0000256" key="6">
    <source>
        <dbReference type="ARBA" id="ARBA00023239"/>
    </source>
</evidence>
<evidence type="ECO:0000313" key="9">
    <source>
        <dbReference type="EMBL" id="MBB5640786.1"/>
    </source>
</evidence>
<sequence>MKTLPNTELREWLGSCLAVPRWIDDVMARAPFASTAALLLAAREAATPLSRAEVDEALAGHPRIGDAPRGDSQAARFSRGEQRSADAHDEALAAAIAEGNRAYEQKFDRVFLIRAAGRSRTQILNELNRRLQLHDEAEVRIVESELRDIALLRLASLAGKASE</sequence>
<proteinExistence type="predicted"/>
<dbReference type="SUPFAM" id="SSF158694">
    <property type="entry name" value="UraD-Like"/>
    <property type="match status" value="1"/>
</dbReference>
<dbReference type="NCBIfam" id="TIGR03180">
    <property type="entry name" value="UraD_2"/>
    <property type="match status" value="1"/>
</dbReference>
<feature type="domain" description="Oxo-4-hydroxy-4-carboxy-5-ureidoimidazoline decarboxylase" evidence="8">
    <location>
        <begin position="3"/>
        <end position="155"/>
    </location>
</feature>
<organism evidence="9 10">
    <name type="scientific">Cryobacterium roopkundense</name>
    <dbReference type="NCBI Taxonomy" id="1001240"/>
    <lineage>
        <taxon>Bacteria</taxon>
        <taxon>Bacillati</taxon>
        <taxon>Actinomycetota</taxon>
        <taxon>Actinomycetes</taxon>
        <taxon>Micrococcales</taxon>
        <taxon>Microbacteriaceae</taxon>
        <taxon>Cryobacterium</taxon>
    </lineage>
</organism>
<dbReference type="Pfam" id="PF09349">
    <property type="entry name" value="OHCU_decarbox"/>
    <property type="match status" value="1"/>
</dbReference>
<keyword evidence="5" id="KW-0210">Decarboxylase</keyword>
<gene>
    <name evidence="9" type="ORF">BJ997_001334</name>
</gene>
<reference evidence="9 10" key="1">
    <citation type="submission" date="2020-08" db="EMBL/GenBank/DDBJ databases">
        <title>Sequencing the genomes of 1000 actinobacteria strains.</title>
        <authorList>
            <person name="Klenk H.-P."/>
        </authorList>
    </citation>
    <scope>NUCLEOTIDE SEQUENCE [LARGE SCALE GENOMIC DNA]</scope>
    <source>
        <strain evidence="9 10">DSM 21065</strain>
    </source>
</reference>
<dbReference type="GO" id="GO:0019628">
    <property type="term" value="P:urate catabolic process"/>
    <property type="evidence" value="ECO:0007669"/>
    <property type="project" value="TreeGrafter"/>
</dbReference>
<evidence type="ECO:0000256" key="4">
    <source>
        <dbReference type="ARBA" id="ARBA00022631"/>
    </source>
</evidence>
<evidence type="ECO:0000256" key="5">
    <source>
        <dbReference type="ARBA" id="ARBA00022793"/>
    </source>
</evidence>
<comment type="caution">
    <text evidence="9">The sequence shown here is derived from an EMBL/GenBank/DDBJ whole genome shotgun (WGS) entry which is preliminary data.</text>
</comment>
<name>A0A7W8ZV37_9MICO</name>
<protein>
    <recommendedName>
        <fullName evidence="3">2-oxo-4-hydroxy-4-carboxy-5-ureidoimidazoline decarboxylase</fullName>
        <ecNumber evidence="3">4.1.1.97</ecNumber>
    </recommendedName>
</protein>
<dbReference type="GO" id="GO:0051997">
    <property type="term" value="F:2-oxo-4-hydroxy-4-carboxy-5-ureidoimidazoline decarboxylase activity"/>
    <property type="evidence" value="ECO:0007669"/>
    <property type="project" value="UniProtKB-EC"/>
</dbReference>
<evidence type="ECO:0000256" key="1">
    <source>
        <dbReference type="ARBA" id="ARBA00001163"/>
    </source>
</evidence>
<comment type="pathway">
    <text evidence="2">Purine metabolism; urate degradation; (S)-allantoin from urate: step 3/3.</text>
</comment>
<dbReference type="InterPro" id="IPR017595">
    <property type="entry name" value="OHCU_decarboxylase-2"/>
</dbReference>
<comment type="catalytic activity">
    <reaction evidence="1">
        <text>5-hydroxy-2-oxo-4-ureido-2,5-dihydro-1H-imidazole-5-carboxylate + H(+) = (S)-allantoin + CO2</text>
        <dbReference type="Rhea" id="RHEA:26301"/>
        <dbReference type="ChEBI" id="CHEBI:15378"/>
        <dbReference type="ChEBI" id="CHEBI:15678"/>
        <dbReference type="ChEBI" id="CHEBI:16526"/>
        <dbReference type="ChEBI" id="CHEBI:58639"/>
        <dbReference type="EC" id="4.1.1.97"/>
    </reaction>
</comment>
<dbReference type="PANTHER" id="PTHR43466:SF1">
    <property type="entry name" value="2-OXO-4-HYDROXY-4-CARBOXY-5-UREIDOIMIDAZOLINE DECARBOXYLASE-RELATED"/>
    <property type="match status" value="1"/>
</dbReference>
<evidence type="ECO:0000313" key="10">
    <source>
        <dbReference type="Proteomes" id="UP000561726"/>
    </source>
</evidence>
<dbReference type="RefSeq" id="WP_035835569.1">
    <property type="nucleotide sequence ID" value="NZ_JACHBQ010000001.1"/>
</dbReference>
<evidence type="ECO:0000256" key="2">
    <source>
        <dbReference type="ARBA" id="ARBA00004754"/>
    </source>
</evidence>
<dbReference type="InterPro" id="IPR036778">
    <property type="entry name" value="OHCU_decarboxylase_sf"/>
</dbReference>
<dbReference type="NCBIfam" id="NF010372">
    <property type="entry name" value="PRK13798.1"/>
    <property type="match status" value="1"/>
</dbReference>